<organism evidence="1 2">
    <name type="scientific">Panagrolaimus davidi</name>
    <dbReference type="NCBI Taxonomy" id="227884"/>
    <lineage>
        <taxon>Eukaryota</taxon>
        <taxon>Metazoa</taxon>
        <taxon>Ecdysozoa</taxon>
        <taxon>Nematoda</taxon>
        <taxon>Chromadorea</taxon>
        <taxon>Rhabditida</taxon>
        <taxon>Tylenchina</taxon>
        <taxon>Panagrolaimomorpha</taxon>
        <taxon>Panagrolaimoidea</taxon>
        <taxon>Panagrolaimidae</taxon>
        <taxon>Panagrolaimus</taxon>
    </lineage>
</organism>
<reference evidence="2" key="1">
    <citation type="submission" date="2022-11" db="UniProtKB">
        <authorList>
            <consortium name="WormBaseParasite"/>
        </authorList>
    </citation>
    <scope>IDENTIFICATION</scope>
</reference>
<evidence type="ECO:0000313" key="2">
    <source>
        <dbReference type="WBParaSite" id="PDA_v2.g23467.t1"/>
    </source>
</evidence>
<sequence>MLKCFKHAFKYGNFSIKSKNQICVKWHRRRHCLGTNGNPTPTATTTLNSRFSIRHSDPSPTPCGSSFFNSESRCSNALLAPPQKSEIIENKEHISPTTDTIFL</sequence>
<dbReference type="WBParaSite" id="PDA_v2.g23467.t1">
    <property type="protein sequence ID" value="PDA_v2.g23467.t1"/>
    <property type="gene ID" value="PDA_v2.g23467"/>
</dbReference>
<dbReference type="AlphaFoldDB" id="A0A914Q8I5"/>
<keyword evidence="1" id="KW-1185">Reference proteome</keyword>
<dbReference type="Proteomes" id="UP000887578">
    <property type="component" value="Unplaced"/>
</dbReference>
<name>A0A914Q8I5_9BILA</name>
<accession>A0A914Q8I5</accession>
<proteinExistence type="predicted"/>
<protein>
    <submittedName>
        <fullName evidence="2">Uncharacterized protein</fullName>
    </submittedName>
</protein>
<evidence type="ECO:0000313" key="1">
    <source>
        <dbReference type="Proteomes" id="UP000887578"/>
    </source>
</evidence>